<dbReference type="PANTHER" id="PTHR30160:SF1">
    <property type="entry name" value="LIPOPOLYSACCHARIDE 1,2-N-ACETYLGLUCOSAMINETRANSFERASE-RELATED"/>
    <property type="match status" value="1"/>
</dbReference>
<dbReference type="Gene3D" id="3.40.50.2000">
    <property type="entry name" value="Glycogen Phosphorylase B"/>
    <property type="match status" value="1"/>
</dbReference>
<reference evidence="4 5" key="1">
    <citation type="submission" date="2020-07" db="EMBL/GenBank/DDBJ databases">
        <title>Sequencing the genomes of 1000 actinobacteria strains.</title>
        <authorList>
            <person name="Klenk H.-P."/>
        </authorList>
    </citation>
    <scope>NUCLEOTIDE SEQUENCE [LARGE SCALE GENOMIC DNA]</scope>
    <source>
        <strain evidence="4 5">DSM 44442</strain>
    </source>
</reference>
<evidence type="ECO:0000256" key="2">
    <source>
        <dbReference type="ARBA" id="ARBA00022679"/>
    </source>
</evidence>
<feature type="compositionally biased region" description="Low complexity" evidence="3">
    <location>
        <begin position="165"/>
        <end position="182"/>
    </location>
</feature>
<accession>A0A7Z0EL40</accession>
<evidence type="ECO:0000256" key="3">
    <source>
        <dbReference type="SAM" id="MobiDB-lite"/>
    </source>
</evidence>
<name>A0A7Z0EL40_9ACTN</name>
<protein>
    <submittedName>
        <fullName evidence="4">ADP-heptose:LPS heptosyltransferase</fullName>
    </submittedName>
</protein>
<dbReference type="AlphaFoldDB" id="A0A7Z0EL40"/>
<evidence type="ECO:0000256" key="1">
    <source>
        <dbReference type="ARBA" id="ARBA00022676"/>
    </source>
</evidence>
<feature type="region of interest" description="Disordered" evidence="3">
    <location>
        <begin position="143"/>
        <end position="182"/>
    </location>
</feature>
<evidence type="ECO:0000313" key="5">
    <source>
        <dbReference type="Proteomes" id="UP000572051"/>
    </source>
</evidence>
<dbReference type="GO" id="GO:0009244">
    <property type="term" value="P:lipopolysaccharide core region biosynthetic process"/>
    <property type="evidence" value="ECO:0007669"/>
    <property type="project" value="TreeGrafter"/>
</dbReference>
<gene>
    <name evidence="4" type="ORF">HNR10_001954</name>
</gene>
<dbReference type="CDD" id="cd03789">
    <property type="entry name" value="GT9_LPS_heptosyltransferase"/>
    <property type="match status" value="1"/>
</dbReference>
<dbReference type="GO" id="GO:0005829">
    <property type="term" value="C:cytosol"/>
    <property type="evidence" value="ECO:0007669"/>
    <property type="project" value="TreeGrafter"/>
</dbReference>
<proteinExistence type="predicted"/>
<organism evidence="4 5">
    <name type="scientific">Nocardiopsis aegyptia</name>
    <dbReference type="NCBI Taxonomy" id="220378"/>
    <lineage>
        <taxon>Bacteria</taxon>
        <taxon>Bacillati</taxon>
        <taxon>Actinomycetota</taxon>
        <taxon>Actinomycetes</taxon>
        <taxon>Streptosporangiales</taxon>
        <taxon>Nocardiopsidaceae</taxon>
        <taxon>Nocardiopsis</taxon>
    </lineage>
</organism>
<dbReference type="Pfam" id="PF01075">
    <property type="entry name" value="Glyco_transf_9"/>
    <property type="match status" value="1"/>
</dbReference>
<keyword evidence="1" id="KW-0328">Glycosyltransferase</keyword>
<keyword evidence="2 4" id="KW-0808">Transferase</keyword>
<dbReference type="SUPFAM" id="SSF53756">
    <property type="entry name" value="UDP-Glycosyltransferase/glycogen phosphorylase"/>
    <property type="match status" value="1"/>
</dbReference>
<comment type="caution">
    <text evidence="4">The sequence shown here is derived from an EMBL/GenBank/DDBJ whole genome shotgun (WGS) entry which is preliminary data.</text>
</comment>
<dbReference type="InterPro" id="IPR051199">
    <property type="entry name" value="LPS_LOS_Heptosyltrfase"/>
</dbReference>
<sequence length="342" mass="35572">MGEDAGPALVALRALGLGDFVTAVPALRGLERAFPDHRRILAGPAWYRELADLAGLSWQVRPTEPLRTPPWGEARPPALAVNLHGRGPQSTAALAALAPRRLWAHALPGESGPTGPAWPGRVHDTEIWCGLLRAHGVTADPDDLWWPTPGDEPSVTAPPRRRAAAPHPDGTAPAGTAPAGTAIVHPGASAASRRWPAERFATVVRHLSDSGMRVLVTGSRDERPLAERVARSAAPARVSVLAGRTGVGALARLVAESDLVVCGDTGVAHLATAYRTPSIRLFGPVSPALWGPRVDGGIHACLWSGTESDPHAPVLDPGLASITADDVLSACAQVVSRADAPA</sequence>
<dbReference type="Proteomes" id="UP000572051">
    <property type="component" value="Unassembled WGS sequence"/>
</dbReference>
<dbReference type="RefSeq" id="WP_312889191.1">
    <property type="nucleotide sequence ID" value="NZ_JACCFS010000001.1"/>
</dbReference>
<dbReference type="GO" id="GO:0008713">
    <property type="term" value="F:ADP-heptose-lipopolysaccharide heptosyltransferase activity"/>
    <property type="evidence" value="ECO:0007669"/>
    <property type="project" value="TreeGrafter"/>
</dbReference>
<dbReference type="EMBL" id="JACCFS010000001">
    <property type="protein sequence ID" value="NYJ34073.1"/>
    <property type="molecule type" value="Genomic_DNA"/>
</dbReference>
<keyword evidence="5" id="KW-1185">Reference proteome</keyword>
<evidence type="ECO:0000313" key="4">
    <source>
        <dbReference type="EMBL" id="NYJ34073.1"/>
    </source>
</evidence>
<dbReference type="PANTHER" id="PTHR30160">
    <property type="entry name" value="TETRAACYLDISACCHARIDE 4'-KINASE-RELATED"/>
    <property type="match status" value="1"/>
</dbReference>
<dbReference type="InterPro" id="IPR002201">
    <property type="entry name" value="Glyco_trans_9"/>
</dbReference>